<comment type="caution">
    <text evidence="1">The sequence shown here is derived from an EMBL/GenBank/DDBJ whole genome shotgun (WGS) entry which is preliminary data.</text>
</comment>
<name>A0AAD6NM09_DREDA</name>
<keyword evidence="2" id="KW-1185">Reference proteome</keyword>
<organism evidence="1 2">
    <name type="scientific">Drechslerella dactyloides</name>
    <name type="common">Nematode-trapping fungus</name>
    <name type="synonym">Arthrobotrys dactyloides</name>
    <dbReference type="NCBI Taxonomy" id="74499"/>
    <lineage>
        <taxon>Eukaryota</taxon>
        <taxon>Fungi</taxon>
        <taxon>Dikarya</taxon>
        <taxon>Ascomycota</taxon>
        <taxon>Pezizomycotina</taxon>
        <taxon>Orbiliomycetes</taxon>
        <taxon>Orbiliales</taxon>
        <taxon>Orbiliaceae</taxon>
        <taxon>Drechslerella</taxon>
    </lineage>
</organism>
<gene>
    <name evidence="1" type="ORF">Dda_2048</name>
</gene>
<dbReference type="Proteomes" id="UP001221413">
    <property type="component" value="Unassembled WGS sequence"/>
</dbReference>
<evidence type="ECO:0000313" key="1">
    <source>
        <dbReference type="EMBL" id="KAJ6263484.1"/>
    </source>
</evidence>
<reference evidence="1" key="1">
    <citation type="submission" date="2023-01" db="EMBL/GenBank/DDBJ databases">
        <title>The chitinases involved in constricting ring structure development in the nematode-trapping fungus Drechslerella dactyloides.</title>
        <authorList>
            <person name="Wang R."/>
            <person name="Zhang L."/>
            <person name="Tang P."/>
            <person name="Li S."/>
            <person name="Liang L."/>
        </authorList>
    </citation>
    <scope>NUCLEOTIDE SEQUENCE</scope>
    <source>
        <strain evidence="1">YMF1.00031</strain>
    </source>
</reference>
<evidence type="ECO:0000313" key="2">
    <source>
        <dbReference type="Proteomes" id="UP001221413"/>
    </source>
</evidence>
<sequence length="62" mass="7029">MHQLGEKANADSFMRADRCGATGLQTFNDDGERTSREFGGNVAFRIMVEDSREWGTEFIKLK</sequence>
<accession>A0AAD6NM09</accession>
<proteinExistence type="predicted"/>
<protein>
    <submittedName>
        <fullName evidence="1">Uncharacterized protein</fullName>
    </submittedName>
</protein>
<dbReference type="EMBL" id="JAQGDS010000002">
    <property type="protein sequence ID" value="KAJ6263484.1"/>
    <property type="molecule type" value="Genomic_DNA"/>
</dbReference>
<dbReference type="AlphaFoldDB" id="A0AAD6NM09"/>